<dbReference type="Proteomes" id="UP001055093">
    <property type="component" value="Unassembled WGS sequence"/>
</dbReference>
<reference evidence="4" key="1">
    <citation type="journal article" date="2021" name="Front. Microbiol.">
        <title>Comprehensive Comparative Genomics and Phenotyping of Methylobacterium Species.</title>
        <authorList>
            <person name="Alessa O."/>
            <person name="Ogura Y."/>
            <person name="Fujitani Y."/>
            <person name="Takami H."/>
            <person name="Hayashi T."/>
            <person name="Sahin N."/>
            <person name="Tani A."/>
        </authorList>
    </citation>
    <scope>NUCLEOTIDE SEQUENCE</scope>
    <source>
        <strain evidence="4">DSM 14458</strain>
    </source>
</reference>
<dbReference type="RefSeq" id="WP_238308076.1">
    <property type="nucleotide sequence ID" value="NZ_BPRE01000007.1"/>
</dbReference>
<dbReference type="InterPro" id="IPR038492">
    <property type="entry name" value="GBBH-like_N_sf"/>
</dbReference>
<dbReference type="InterPro" id="IPR010376">
    <property type="entry name" value="GBBH-like_N"/>
</dbReference>
<accession>A0ABQ4UUJ8</accession>
<keyword evidence="2" id="KW-0408">Iron</keyword>
<name>A0ABQ4UUJ8_9HYPH</name>
<evidence type="ECO:0000256" key="1">
    <source>
        <dbReference type="ARBA" id="ARBA00022723"/>
    </source>
</evidence>
<dbReference type="PANTHER" id="PTHR35303:SF5">
    <property type="entry name" value="OS02G0197800 PROTEIN"/>
    <property type="match status" value="1"/>
</dbReference>
<gene>
    <name evidence="4" type="ORF">BGCPKDLD_2530</name>
</gene>
<sequence length="142" mass="15715">MSERWPTEIRLTGDKRILRVAFDDGGRFDLPAEYLRVSSPSAEVQGHSPAERKVIGGKRDVAILSVEPIGNYAVKLHFDDMHDTGIYGWGYLYDLGREYRNRWATYLKELDERGLNRDRIAAAPAKGGQSGGGCGSGNCGCH</sequence>
<organism evidence="4 5">
    <name type="scientific">Methylorubrum suomiense</name>
    <dbReference type="NCBI Taxonomy" id="144191"/>
    <lineage>
        <taxon>Bacteria</taxon>
        <taxon>Pseudomonadati</taxon>
        <taxon>Pseudomonadota</taxon>
        <taxon>Alphaproteobacteria</taxon>
        <taxon>Hyphomicrobiales</taxon>
        <taxon>Methylobacteriaceae</taxon>
        <taxon>Methylorubrum</taxon>
    </lineage>
</organism>
<comment type="caution">
    <text evidence="4">The sequence shown here is derived from an EMBL/GenBank/DDBJ whole genome shotgun (WGS) entry which is preliminary data.</text>
</comment>
<evidence type="ECO:0000313" key="4">
    <source>
        <dbReference type="EMBL" id="GJE75941.1"/>
    </source>
</evidence>
<dbReference type="Gene3D" id="3.30.2020.30">
    <property type="match status" value="1"/>
</dbReference>
<evidence type="ECO:0000313" key="5">
    <source>
        <dbReference type="Proteomes" id="UP001055093"/>
    </source>
</evidence>
<feature type="domain" description="Gamma-butyrobetaine hydroxylase-like N-terminal" evidence="3">
    <location>
        <begin position="9"/>
        <end position="93"/>
    </location>
</feature>
<keyword evidence="1" id="KW-0479">Metal-binding</keyword>
<dbReference type="PANTHER" id="PTHR35303">
    <property type="entry name" value="OS02G0197800 PROTEIN"/>
    <property type="match status" value="1"/>
</dbReference>
<dbReference type="Pfam" id="PF06155">
    <property type="entry name" value="GBBH-like_N"/>
    <property type="match status" value="1"/>
</dbReference>
<evidence type="ECO:0000259" key="3">
    <source>
        <dbReference type="Pfam" id="PF06155"/>
    </source>
</evidence>
<proteinExistence type="predicted"/>
<protein>
    <recommendedName>
        <fullName evidence="3">Gamma-butyrobetaine hydroxylase-like N-terminal domain-containing protein</fullName>
    </recommendedName>
</protein>
<dbReference type="EMBL" id="BPRE01000007">
    <property type="protein sequence ID" value="GJE75941.1"/>
    <property type="molecule type" value="Genomic_DNA"/>
</dbReference>
<reference evidence="4" key="2">
    <citation type="submission" date="2021-08" db="EMBL/GenBank/DDBJ databases">
        <authorList>
            <person name="Tani A."/>
            <person name="Ola A."/>
            <person name="Ogura Y."/>
            <person name="Katsura K."/>
            <person name="Hayashi T."/>
        </authorList>
    </citation>
    <scope>NUCLEOTIDE SEQUENCE</scope>
    <source>
        <strain evidence="4">DSM 14458</strain>
    </source>
</reference>
<evidence type="ECO:0000256" key="2">
    <source>
        <dbReference type="ARBA" id="ARBA00023004"/>
    </source>
</evidence>
<keyword evidence="5" id="KW-1185">Reference proteome</keyword>